<keyword evidence="2" id="KW-1185">Reference proteome</keyword>
<dbReference type="EnsemblBacteria" id="ABM81063">
    <property type="protein sequence ID" value="ABM81063"/>
    <property type="gene ID" value="Hbut_1231"/>
</dbReference>
<dbReference type="EMBL" id="CP000493">
    <property type="protein sequence ID" value="ABM81063.1"/>
    <property type="molecule type" value="Genomic_DNA"/>
</dbReference>
<dbReference type="STRING" id="415426.Hbut_1231"/>
<dbReference type="Proteomes" id="UP000002593">
    <property type="component" value="Chromosome"/>
</dbReference>
<protein>
    <submittedName>
        <fullName evidence="1">Uncharacterized protein</fullName>
    </submittedName>
</protein>
<evidence type="ECO:0000313" key="2">
    <source>
        <dbReference type="Proteomes" id="UP000002593"/>
    </source>
</evidence>
<dbReference type="KEGG" id="hbu:Hbut_1231"/>
<accession>A2BM52</accession>
<name>A2BM52_HYPBU</name>
<gene>
    <name evidence="1" type="ordered locus">Hbut_1231</name>
</gene>
<dbReference type="GeneID" id="4781583"/>
<dbReference type="AlphaFoldDB" id="A2BM52"/>
<sequence>MTGNSCVEFTSRIRHDGVVEVRLEKEGHGFSIVIHNIVKQVDVITGEEIGEIMVVNKYRITGRLVKLCSVGIPVEHIRNGSAEVLRFRDAVSKAVLEISYVVCGENVDVTVAVCREPKCNCV</sequence>
<proteinExistence type="predicted"/>
<reference evidence="1 2" key="1">
    <citation type="journal article" date="2007" name="Archaea">
        <title>The genome of Hyperthermus butylicus: a sulfur-reducing, peptide fermenting, neutrophilic Crenarchaeote growing up to 108 degrees C.</title>
        <authorList>
            <person name="Brugger K."/>
            <person name="Chen L."/>
            <person name="Stark M."/>
            <person name="Zibat A."/>
            <person name="Redder P."/>
            <person name="Ruepp A."/>
            <person name="Awayez M."/>
            <person name="She Q."/>
            <person name="Garrett R.A."/>
            <person name="Klenk H.P."/>
        </authorList>
    </citation>
    <scope>NUCLEOTIDE SEQUENCE [LARGE SCALE GENOMIC DNA]</scope>
    <source>
        <strain evidence="2">DSM 5456 / JCM 9403 / PLM1-5</strain>
    </source>
</reference>
<evidence type="ECO:0000313" key="1">
    <source>
        <dbReference type="EMBL" id="ABM81063.1"/>
    </source>
</evidence>
<dbReference type="RefSeq" id="WP_011822381.1">
    <property type="nucleotide sequence ID" value="NC_008818.1"/>
</dbReference>
<organism evidence="1 2">
    <name type="scientific">Hyperthermus butylicus (strain DSM 5456 / JCM 9403 / PLM1-5)</name>
    <dbReference type="NCBI Taxonomy" id="415426"/>
    <lineage>
        <taxon>Archaea</taxon>
        <taxon>Thermoproteota</taxon>
        <taxon>Thermoprotei</taxon>
        <taxon>Desulfurococcales</taxon>
        <taxon>Pyrodictiaceae</taxon>
        <taxon>Hyperthermus</taxon>
    </lineage>
</organism>
<dbReference type="HOGENOM" id="CLU_2021478_0_0_2"/>